<name>A0ACC5R8P4_9HYPH</name>
<accession>A0ACC5R8P4</accession>
<proteinExistence type="predicted"/>
<evidence type="ECO:0000313" key="2">
    <source>
        <dbReference type="Proteomes" id="UP000616151"/>
    </source>
</evidence>
<gene>
    <name evidence="1" type="ORF">JHL16_21690</name>
</gene>
<dbReference type="Proteomes" id="UP000616151">
    <property type="component" value="Unassembled WGS sequence"/>
</dbReference>
<dbReference type="EMBL" id="JAENHL010000007">
    <property type="protein sequence ID" value="MBK1868987.1"/>
    <property type="molecule type" value="Genomic_DNA"/>
</dbReference>
<reference evidence="1" key="1">
    <citation type="submission" date="2021-01" db="EMBL/GenBank/DDBJ databases">
        <authorList>
            <person name="Sun Q."/>
        </authorList>
    </citation>
    <scope>NUCLEOTIDE SEQUENCE</scope>
    <source>
        <strain evidence="1">YIM B02566</strain>
    </source>
</reference>
<protein>
    <submittedName>
        <fullName evidence="1">Transporter</fullName>
    </submittedName>
</protein>
<evidence type="ECO:0000313" key="1">
    <source>
        <dbReference type="EMBL" id="MBK1868987.1"/>
    </source>
</evidence>
<comment type="caution">
    <text evidence="1">The sequence shown here is derived from an EMBL/GenBank/DDBJ whole genome shotgun (WGS) entry which is preliminary data.</text>
</comment>
<sequence>MSTGRASKGLMTVLGIATLGAMCVASPARSDEGGVSFWLPGQFGSLIAVPNAPGWTATGLAYHSSVKSGGGKAFPQGGEIRAGLDADVDVMGFGPGYTFDTTIFGGRPSVSVLGLVGHVKASAEATLTGPNGNEISGHRTDTLVGVGDLFPMATIKWNSGVNNFMLYATGDIPVGDYDPDRLANLGIGHGAIDGGLGYTYFNPHSGYEFSASGGVTYNFENEDTDYQNGIDSHFDLAASKFLSEQVHAGVAGYYYQQLTGDDGDGATLGDFKSRVFGVGPQIGYFVPAGEMQAYVNLKGFYEFGAENRSEGWNVWLTFALTPKAGP</sequence>
<keyword evidence="2" id="KW-1185">Reference proteome</keyword>
<organism evidence="1 2">
    <name type="scientific">Taklimakanibacter albus</name>
    <dbReference type="NCBI Taxonomy" id="2800327"/>
    <lineage>
        <taxon>Bacteria</taxon>
        <taxon>Pseudomonadati</taxon>
        <taxon>Pseudomonadota</taxon>
        <taxon>Alphaproteobacteria</taxon>
        <taxon>Hyphomicrobiales</taxon>
        <taxon>Aestuariivirgaceae</taxon>
        <taxon>Taklimakanibacter</taxon>
    </lineage>
</organism>